<dbReference type="EMBL" id="DVHN01000045">
    <property type="protein sequence ID" value="HIR88072.1"/>
    <property type="molecule type" value="Genomic_DNA"/>
</dbReference>
<evidence type="ECO:0000313" key="2">
    <source>
        <dbReference type="Proteomes" id="UP000824201"/>
    </source>
</evidence>
<sequence length="57" mass="6544">MKQDLTTILNSMKYMSKELMSDKKVSAVAPMDTFRKQYEAAQRCKSLISKSRRLAGK</sequence>
<dbReference type="AlphaFoldDB" id="A0A9D1ECZ4"/>
<reference evidence="1" key="1">
    <citation type="submission" date="2020-10" db="EMBL/GenBank/DDBJ databases">
        <authorList>
            <person name="Gilroy R."/>
        </authorList>
    </citation>
    <scope>NUCLEOTIDE SEQUENCE</scope>
    <source>
        <strain evidence="1">ChiW13-3771</strain>
    </source>
</reference>
<gene>
    <name evidence="1" type="ORF">IAC96_03895</name>
</gene>
<dbReference type="Proteomes" id="UP000824201">
    <property type="component" value="Unassembled WGS sequence"/>
</dbReference>
<accession>A0A9D1ECZ4</accession>
<proteinExistence type="predicted"/>
<protein>
    <submittedName>
        <fullName evidence="1">Uncharacterized protein</fullName>
    </submittedName>
</protein>
<organism evidence="1 2">
    <name type="scientific">Candidatus Fimimorpha faecalis</name>
    <dbReference type="NCBI Taxonomy" id="2840824"/>
    <lineage>
        <taxon>Bacteria</taxon>
        <taxon>Bacillati</taxon>
        <taxon>Bacillota</taxon>
        <taxon>Clostridia</taxon>
        <taxon>Eubacteriales</taxon>
        <taxon>Candidatus Fimimorpha</taxon>
    </lineage>
</organism>
<evidence type="ECO:0000313" key="1">
    <source>
        <dbReference type="EMBL" id="HIR88072.1"/>
    </source>
</evidence>
<name>A0A9D1ECZ4_9FIRM</name>
<comment type="caution">
    <text evidence="1">The sequence shown here is derived from an EMBL/GenBank/DDBJ whole genome shotgun (WGS) entry which is preliminary data.</text>
</comment>
<reference evidence="1" key="2">
    <citation type="journal article" date="2021" name="PeerJ">
        <title>Extensive microbial diversity within the chicken gut microbiome revealed by metagenomics and culture.</title>
        <authorList>
            <person name="Gilroy R."/>
            <person name="Ravi A."/>
            <person name="Getino M."/>
            <person name="Pursley I."/>
            <person name="Horton D.L."/>
            <person name="Alikhan N.F."/>
            <person name="Baker D."/>
            <person name="Gharbi K."/>
            <person name="Hall N."/>
            <person name="Watson M."/>
            <person name="Adriaenssens E.M."/>
            <person name="Foster-Nyarko E."/>
            <person name="Jarju S."/>
            <person name="Secka A."/>
            <person name="Antonio M."/>
            <person name="Oren A."/>
            <person name="Chaudhuri R.R."/>
            <person name="La Ragione R."/>
            <person name="Hildebrand F."/>
            <person name="Pallen M.J."/>
        </authorList>
    </citation>
    <scope>NUCLEOTIDE SEQUENCE</scope>
    <source>
        <strain evidence="1">ChiW13-3771</strain>
    </source>
</reference>